<name>A0A8J3YHH0_9ACTN</name>
<accession>A0A8J3YHH0</accession>
<evidence type="ECO:0000313" key="3">
    <source>
        <dbReference type="EMBL" id="GIJ45334.1"/>
    </source>
</evidence>
<dbReference type="Proteomes" id="UP000619260">
    <property type="component" value="Unassembled WGS sequence"/>
</dbReference>
<evidence type="ECO:0000313" key="4">
    <source>
        <dbReference type="Proteomes" id="UP000619260"/>
    </source>
</evidence>
<dbReference type="InterPro" id="IPR000792">
    <property type="entry name" value="Tscrpt_reg_LuxR_C"/>
</dbReference>
<dbReference type="CDD" id="cd06170">
    <property type="entry name" value="LuxR_C_like"/>
    <property type="match status" value="1"/>
</dbReference>
<dbReference type="InterPro" id="IPR016032">
    <property type="entry name" value="Sig_transdc_resp-reg_C-effctor"/>
</dbReference>
<reference evidence="3" key="1">
    <citation type="submission" date="2021-01" db="EMBL/GenBank/DDBJ databases">
        <title>Whole genome shotgun sequence of Virgisporangium aliadipatigenens NBRC 105644.</title>
        <authorList>
            <person name="Komaki H."/>
            <person name="Tamura T."/>
        </authorList>
    </citation>
    <scope>NUCLEOTIDE SEQUENCE</scope>
    <source>
        <strain evidence="3">NBRC 105644</strain>
    </source>
</reference>
<sequence length="60" mass="6791">MVAARATSKEVASRLFISNRTVDAHLRDIFRKLGVTSRAEPENHPGPVAPDRARRSERRH</sequence>
<organism evidence="3 4">
    <name type="scientific">Virgisporangium aliadipatigenens</name>
    <dbReference type="NCBI Taxonomy" id="741659"/>
    <lineage>
        <taxon>Bacteria</taxon>
        <taxon>Bacillati</taxon>
        <taxon>Actinomycetota</taxon>
        <taxon>Actinomycetes</taxon>
        <taxon>Micromonosporales</taxon>
        <taxon>Micromonosporaceae</taxon>
        <taxon>Virgisporangium</taxon>
    </lineage>
</organism>
<dbReference type="PROSITE" id="PS50043">
    <property type="entry name" value="HTH_LUXR_2"/>
    <property type="match status" value="1"/>
</dbReference>
<gene>
    <name evidence="3" type="ORF">Val02_22200</name>
</gene>
<dbReference type="AlphaFoldDB" id="A0A8J3YHH0"/>
<dbReference type="PRINTS" id="PR00038">
    <property type="entry name" value="HTHLUXR"/>
</dbReference>
<dbReference type="GO" id="GO:0003677">
    <property type="term" value="F:DNA binding"/>
    <property type="evidence" value="ECO:0007669"/>
    <property type="project" value="InterPro"/>
</dbReference>
<keyword evidence="4" id="KW-1185">Reference proteome</keyword>
<protein>
    <recommendedName>
        <fullName evidence="2">HTH luxR-type domain-containing protein</fullName>
    </recommendedName>
</protein>
<feature type="region of interest" description="Disordered" evidence="1">
    <location>
        <begin position="34"/>
        <end position="60"/>
    </location>
</feature>
<dbReference type="SUPFAM" id="SSF46894">
    <property type="entry name" value="C-terminal effector domain of the bipartite response regulators"/>
    <property type="match status" value="1"/>
</dbReference>
<dbReference type="GO" id="GO:0006355">
    <property type="term" value="P:regulation of DNA-templated transcription"/>
    <property type="evidence" value="ECO:0007669"/>
    <property type="project" value="InterPro"/>
</dbReference>
<dbReference type="Gene3D" id="1.10.10.10">
    <property type="entry name" value="Winged helix-like DNA-binding domain superfamily/Winged helix DNA-binding domain"/>
    <property type="match status" value="1"/>
</dbReference>
<evidence type="ECO:0000256" key="1">
    <source>
        <dbReference type="SAM" id="MobiDB-lite"/>
    </source>
</evidence>
<proteinExistence type="predicted"/>
<dbReference type="InterPro" id="IPR036388">
    <property type="entry name" value="WH-like_DNA-bd_sf"/>
</dbReference>
<dbReference type="SMART" id="SM00421">
    <property type="entry name" value="HTH_LUXR"/>
    <property type="match status" value="1"/>
</dbReference>
<dbReference type="Pfam" id="PF00196">
    <property type="entry name" value="GerE"/>
    <property type="match status" value="1"/>
</dbReference>
<evidence type="ECO:0000259" key="2">
    <source>
        <dbReference type="PROSITE" id="PS50043"/>
    </source>
</evidence>
<dbReference type="RefSeq" id="WP_203898895.1">
    <property type="nucleotide sequence ID" value="NZ_BOPF01000007.1"/>
</dbReference>
<feature type="domain" description="HTH luxR-type" evidence="2">
    <location>
        <begin position="1"/>
        <end position="49"/>
    </location>
</feature>
<dbReference type="EMBL" id="BOPF01000007">
    <property type="protein sequence ID" value="GIJ45334.1"/>
    <property type="molecule type" value="Genomic_DNA"/>
</dbReference>
<comment type="caution">
    <text evidence="3">The sequence shown here is derived from an EMBL/GenBank/DDBJ whole genome shotgun (WGS) entry which is preliminary data.</text>
</comment>